<evidence type="ECO:0000313" key="1">
    <source>
        <dbReference type="EMBL" id="KIJ99046.1"/>
    </source>
</evidence>
<dbReference type="OrthoDB" id="10456465at2759"/>
<organism evidence="1 2">
    <name type="scientific">Laccaria amethystina LaAM-08-1</name>
    <dbReference type="NCBI Taxonomy" id="1095629"/>
    <lineage>
        <taxon>Eukaryota</taxon>
        <taxon>Fungi</taxon>
        <taxon>Dikarya</taxon>
        <taxon>Basidiomycota</taxon>
        <taxon>Agaricomycotina</taxon>
        <taxon>Agaricomycetes</taxon>
        <taxon>Agaricomycetidae</taxon>
        <taxon>Agaricales</taxon>
        <taxon>Agaricineae</taxon>
        <taxon>Hydnangiaceae</taxon>
        <taxon>Laccaria</taxon>
    </lineage>
</organism>
<feature type="non-terminal residue" evidence="1">
    <location>
        <position position="1"/>
    </location>
</feature>
<keyword evidence="2" id="KW-1185">Reference proteome</keyword>
<accession>A0A0C9XNE2</accession>
<dbReference type="Proteomes" id="UP000054477">
    <property type="component" value="Unassembled WGS sequence"/>
</dbReference>
<dbReference type="AlphaFoldDB" id="A0A0C9XNE2"/>
<reference evidence="1 2" key="1">
    <citation type="submission" date="2014-04" db="EMBL/GenBank/DDBJ databases">
        <authorList>
            <consortium name="DOE Joint Genome Institute"/>
            <person name="Kuo A."/>
            <person name="Kohler A."/>
            <person name="Nagy L.G."/>
            <person name="Floudas D."/>
            <person name="Copeland A."/>
            <person name="Barry K.W."/>
            <person name="Cichocki N."/>
            <person name="Veneault-Fourrey C."/>
            <person name="LaButti K."/>
            <person name="Lindquist E.A."/>
            <person name="Lipzen A."/>
            <person name="Lundell T."/>
            <person name="Morin E."/>
            <person name="Murat C."/>
            <person name="Sun H."/>
            <person name="Tunlid A."/>
            <person name="Henrissat B."/>
            <person name="Grigoriev I.V."/>
            <person name="Hibbett D.S."/>
            <person name="Martin F."/>
            <person name="Nordberg H.P."/>
            <person name="Cantor M.N."/>
            <person name="Hua S.X."/>
        </authorList>
    </citation>
    <scope>NUCLEOTIDE SEQUENCE [LARGE SCALE GENOMIC DNA]</scope>
    <source>
        <strain evidence="1 2">LaAM-08-1</strain>
    </source>
</reference>
<gene>
    <name evidence="1" type="ORF">K443DRAFT_102894</name>
</gene>
<sequence length="122" mass="13935">NDLPSLRNMETNRSSSAFGFVRGNSPLPEIKVDMNGLPSLRNMATNRSNSAFGFKLRLTCKFLLDFYVLRLYLTRISSGTTTRVDETWRPTVQIRRSVLNYLPSLRNMAPNRLNSTFGSAWK</sequence>
<proteinExistence type="predicted"/>
<dbReference type="HOGENOM" id="CLU_2032106_0_0_1"/>
<dbReference type="EMBL" id="KN838655">
    <property type="protein sequence ID" value="KIJ99046.1"/>
    <property type="molecule type" value="Genomic_DNA"/>
</dbReference>
<feature type="non-terminal residue" evidence="1">
    <location>
        <position position="122"/>
    </location>
</feature>
<protein>
    <submittedName>
        <fullName evidence="1">Uncharacterized protein</fullName>
    </submittedName>
</protein>
<reference evidence="2" key="2">
    <citation type="submission" date="2015-01" db="EMBL/GenBank/DDBJ databases">
        <title>Evolutionary Origins and Diversification of the Mycorrhizal Mutualists.</title>
        <authorList>
            <consortium name="DOE Joint Genome Institute"/>
            <consortium name="Mycorrhizal Genomics Consortium"/>
            <person name="Kohler A."/>
            <person name="Kuo A."/>
            <person name="Nagy L.G."/>
            <person name="Floudas D."/>
            <person name="Copeland A."/>
            <person name="Barry K.W."/>
            <person name="Cichocki N."/>
            <person name="Veneault-Fourrey C."/>
            <person name="LaButti K."/>
            <person name="Lindquist E.A."/>
            <person name="Lipzen A."/>
            <person name="Lundell T."/>
            <person name="Morin E."/>
            <person name="Murat C."/>
            <person name="Riley R."/>
            <person name="Ohm R."/>
            <person name="Sun H."/>
            <person name="Tunlid A."/>
            <person name="Henrissat B."/>
            <person name="Grigoriev I.V."/>
            <person name="Hibbett D.S."/>
            <person name="Martin F."/>
        </authorList>
    </citation>
    <scope>NUCLEOTIDE SEQUENCE [LARGE SCALE GENOMIC DNA]</scope>
    <source>
        <strain evidence="2">LaAM-08-1</strain>
    </source>
</reference>
<name>A0A0C9XNE2_9AGAR</name>
<evidence type="ECO:0000313" key="2">
    <source>
        <dbReference type="Proteomes" id="UP000054477"/>
    </source>
</evidence>